<protein>
    <recommendedName>
        <fullName evidence="2">Single-stranded DNA-binding protein</fullName>
    </recommendedName>
</protein>
<dbReference type="CDD" id="cd04496">
    <property type="entry name" value="SSB_OBF"/>
    <property type="match status" value="1"/>
</dbReference>
<keyword evidence="1 2" id="KW-0238">DNA-binding</keyword>
<evidence type="ECO:0000313" key="4">
    <source>
        <dbReference type="Proteomes" id="UP001596972"/>
    </source>
</evidence>
<dbReference type="Pfam" id="PF00436">
    <property type="entry name" value="SSB"/>
    <property type="match status" value="1"/>
</dbReference>
<dbReference type="RefSeq" id="WP_378300846.1">
    <property type="nucleotide sequence ID" value="NZ_JBHTJA010000041.1"/>
</dbReference>
<organism evidence="3 4">
    <name type="scientific">Actinomadura sediminis</name>
    <dbReference type="NCBI Taxonomy" id="1038904"/>
    <lineage>
        <taxon>Bacteria</taxon>
        <taxon>Bacillati</taxon>
        <taxon>Actinomycetota</taxon>
        <taxon>Actinomycetes</taxon>
        <taxon>Streptosporangiales</taxon>
        <taxon>Thermomonosporaceae</taxon>
        <taxon>Actinomadura</taxon>
    </lineage>
</organism>
<dbReference type="PROSITE" id="PS50935">
    <property type="entry name" value="SSB"/>
    <property type="match status" value="1"/>
</dbReference>
<dbReference type="InterPro" id="IPR012340">
    <property type="entry name" value="NA-bd_OB-fold"/>
</dbReference>
<dbReference type="InterPro" id="IPR000424">
    <property type="entry name" value="Primosome_PriB/ssb"/>
</dbReference>
<dbReference type="SUPFAM" id="SSF50249">
    <property type="entry name" value="Nucleic acid-binding proteins"/>
    <property type="match status" value="1"/>
</dbReference>
<keyword evidence="4" id="KW-1185">Reference proteome</keyword>
<evidence type="ECO:0000256" key="1">
    <source>
        <dbReference type="ARBA" id="ARBA00023125"/>
    </source>
</evidence>
<accession>A0ABW3EQY6</accession>
<dbReference type="InterPro" id="IPR011344">
    <property type="entry name" value="ssDNA-bd"/>
</dbReference>
<dbReference type="Gene3D" id="2.40.50.140">
    <property type="entry name" value="Nucleic acid-binding proteins"/>
    <property type="match status" value="1"/>
</dbReference>
<dbReference type="GO" id="GO:0003677">
    <property type="term" value="F:DNA binding"/>
    <property type="evidence" value="ECO:0007669"/>
    <property type="project" value="UniProtKB-KW"/>
</dbReference>
<dbReference type="EMBL" id="JBHTJA010000041">
    <property type="protein sequence ID" value="MFD0902753.1"/>
    <property type="molecule type" value="Genomic_DNA"/>
</dbReference>
<reference evidence="4" key="1">
    <citation type="journal article" date="2019" name="Int. J. Syst. Evol. Microbiol.">
        <title>The Global Catalogue of Microorganisms (GCM) 10K type strain sequencing project: providing services to taxonomists for standard genome sequencing and annotation.</title>
        <authorList>
            <consortium name="The Broad Institute Genomics Platform"/>
            <consortium name="The Broad Institute Genome Sequencing Center for Infectious Disease"/>
            <person name="Wu L."/>
            <person name="Ma J."/>
        </authorList>
    </citation>
    <scope>NUCLEOTIDE SEQUENCE [LARGE SCALE GENOMIC DNA]</scope>
    <source>
        <strain evidence="4">JCM 31202</strain>
    </source>
</reference>
<proteinExistence type="predicted"/>
<comment type="caution">
    <text evidence="3">The sequence shown here is derived from an EMBL/GenBank/DDBJ whole genome shotgun (WGS) entry which is preliminary data.</text>
</comment>
<evidence type="ECO:0000256" key="2">
    <source>
        <dbReference type="PIRNR" id="PIRNR002070"/>
    </source>
</evidence>
<dbReference type="PIRSF" id="PIRSF002070">
    <property type="entry name" value="SSB"/>
    <property type="match status" value="1"/>
</dbReference>
<dbReference type="Proteomes" id="UP001596972">
    <property type="component" value="Unassembled WGS sequence"/>
</dbReference>
<sequence>MNEAHATVIGWAAADPAYAVTASGVPFLSLRIGCTPRRYDRETGEWVDQETQFMTAICRRALADNVRASQIGRGTPVVVTGRLRVRQYERDGQWRTAVDIEAATVGHDLSRGTAEFTPMRKATLTDREPRAA</sequence>
<name>A0ABW3EQY6_9ACTN</name>
<evidence type="ECO:0000313" key="3">
    <source>
        <dbReference type="EMBL" id="MFD0902753.1"/>
    </source>
</evidence>
<gene>
    <name evidence="3" type="ORF">ACFQ11_20295</name>
</gene>